<dbReference type="Proteomes" id="UP000320216">
    <property type="component" value="Chromosome"/>
</dbReference>
<feature type="domain" description="Glycosyltransferase subfamily 4-like N-terminal" evidence="5">
    <location>
        <begin position="26"/>
        <end position="199"/>
    </location>
</feature>
<feature type="domain" description="Glycosyl transferase family 1" evidence="4">
    <location>
        <begin position="206"/>
        <end position="366"/>
    </location>
</feature>
<dbReference type="EMBL" id="CP042305">
    <property type="protein sequence ID" value="QDZ15523.1"/>
    <property type="molecule type" value="Genomic_DNA"/>
</dbReference>
<evidence type="ECO:0000259" key="5">
    <source>
        <dbReference type="Pfam" id="PF13439"/>
    </source>
</evidence>
<dbReference type="PANTHER" id="PTHR45947">
    <property type="entry name" value="SULFOQUINOVOSYL TRANSFERASE SQD2"/>
    <property type="match status" value="1"/>
</dbReference>
<sequence>MSRTTLSIAVVALHTSPFSAPGSGDVGGMNVLVRATAERMASEGHHVEVITRRFTPDLPAVSRRPSGVVLRLVDAGPATLRPKSEQEAFVEAFRTGLDAVGDIDIVHSHHWLAGMAGLPFARDRHVSHVQSFHSIAAHPSTALSEGERPESAGRLAGEEWLAQTSDAIVAVSHAEERTIVERLHADPARVHVVLPGVDSTLFHRAARRLEPRPYVVTAARIEPLKGLDLAIRTIAAMPAAARPDLVIAGGPTDGYESHVDELHALAAELGVTDRVQFAGPLSREDLAALFAHASAALVPSHSETYGLVALEAEASGVPVLAAASGGLREAVSERAAALLTTRDPQEWADRLTMLLGDEALWESLSTAGVRFARQRTWDRTAHETVQVYQRLIASTNERWRDWA</sequence>
<dbReference type="Pfam" id="PF13439">
    <property type="entry name" value="Glyco_transf_4"/>
    <property type="match status" value="1"/>
</dbReference>
<gene>
    <name evidence="6" type="ORF">FPZ11_12805</name>
</gene>
<evidence type="ECO:0000259" key="4">
    <source>
        <dbReference type="Pfam" id="PF00534"/>
    </source>
</evidence>
<dbReference type="SUPFAM" id="SSF53756">
    <property type="entry name" value="UDP-Glycosyltransferase/glycogen phosphorylase"/>
    <property type="match status" value="1"/>
</dbReference>
<evidence type="ECO:0000256" key="1">
    <source>
        <dbReference type="ARBA" id="ARBA00021292"/>
    </source>
</evidence>
<accession>A0A5B8M575</accession>
<dbReference type="InterPro" id="IPR028098">
    <property type="entry name" value="Glyco_trans_4-like_N"/>
</dbReference>
<organism evidence="6 7">
    <name type="scientific">Humibacter ginsenosidimutans</name>
    <dbReference type="NCBI Taxonomy" id="2599293"/>
    <lineage>
        <taxon>Bacteria</taxon>
        <taxon>Bacillati</taxon>
        <taxon>Actinomycetota</taxon>
        <taxon>Actinomycetes</taxon>
        <taxon>Micrococcales</taxon>
        <taxon>Microbacteriaceae</taxon>
        <taxon>Humibacter</taxon>
    </lineage>
</organism>
<evidence type="ECO:0000256" key="3">
    <source>
        <dbReference type="ARBA" id="ARBA00022679"/>
    </source>
</evidence>
<keyword evidence="2" id="KW-0328">Glycosyltransferase</keyword>
<dbReference type="AlphaFoldDB" id="A0A5B8M575"/>
<dbReference type="InterPro" id="IPR001296">
    <property type="entry name" value="Glyco_trans_1"/>
</dbReference>
<protein>
    <recommendedName>
        <fullName evidence="1">D-inositol 3-phosphate glycosyltransferase</fullName>
    </recommendedName>
</protein>
<reference evidence="6 7" key="1">
    <citation type="submission" date="2019-07" db="EMBL/GenBank/DDBJ databases">
        <title>Full genome sequence of Humibacter sp. WJ7-1.</title>
        <authorList>
            <person name="Im W.-T."/>
        </authorList>
    </citation>
    <scope>NUCLEOTIDE SEQUENCE [LARGE SCALE GENOMIC DNA]</scope>
    <source>
        <strain evidence="6 7">WJ7-1</strain>
    </source>
</reference>
<dbReference type="PANTHER" id="PTHR45947:SF3">
    <property type="entry name" value="SULFOQUINOVOSYL TRANSFERASE SQD2"/>
    <property type="match status" value="1"/>
</dbReference>
<dbReference type="RefSeq" id="WP_146321486.1">
    <property type="nucleotide sequence ID" value="NZ_CP042305.1"/>
</dbReference>
<dbReference type="GO" id="GO:0016758">
    <property type="term" value="F:hexosyltransferase activity"/>
    <property type="evidence" value="ECO:0007669"/>
    <property type="project" value="TreeGrafter"/>
</dbReference>
<evidence type="ECO:0000256" key="2">
    <source>
        <dbReference type="ARBA" id="ARBA00022676"/>
    </source>
</evidence>
<evidence type="ECO:0000313" key="6">
    <source>
        <dbReference type="EMBL" id="QDZ15523.1"/>
    </source>
</evidence>
<dbReference type="OrthoDB" id="9810929at2"/>
<dbReference type="Gene3D" id="3.40.50.2000">
    <property type="entry name" value="Glycogen Phosphorylase B"/>
    <property type="match status" value="2"/>
</dbReference>
<keyword evidence="3 6" id="KW-0808">Transferase</keyword>
<dbReference type="GO" id="GO:1901137">
    <property type="term" value="P:carbohydrate derivative biosynthetic process"/>
    <property type="evidence" value="ECO:0007669"/>
    <property type="project" value="UniProtKB-ARBA"/>
</dbReference>
<keyword evidence="7" id="KW-1185">Reference proteome</keyword>
<evidence type="ECO:0000313" key="7">
    <source>
        <dbReference type="Proteomes" id="UP000320216"/>
    </source>
</evidence>
<dbReference type="KEGG" id="huw:FPZ11_12805"/>
<dbReference type="Pfam" id="PF00534">
    <property type="entry name" value="Glycos_transf_1"/>
    <property type="match status" value="1"/>
</dbReference>
<name>A0A5B8M575_9MICO</name>
<proteinExistence type="predicted"/>
<dbReference type="InterPro" id="IPR050194">
    <property type="entry name" value="Glycosyltransferase_grp1"/>
</dbReference>